<evidence type="ECO:0000259" key="6">
    <source>
        <dbReference type="PROSITE" id="PS50931"/>
    </source>
</evidence>
<dbReference type="Pfam" id="PF03466">
    <property type="entry name" value="LysR_substrate"/>
    <property type="match status" value="1"/>
</dbReference>
<comment type="similarity">
    <text evidence="1">Belongs to the LysR transcriptional regulatory family.</text>
</comment>
<dbReference type="SUPFAM" id="SSF53850">
    <property type="entry name" value="Periplasmic binding protein-like II"/>
    <property type="match status" value="1"/>
</dbReference>
<name>A0A165F785_9NEIS</name>
<gene>
    <name evidence="7" type="ORF">AVW16_00940</name>
</gene>
<accession>A0A165F785</accession>
<evidence type="ECO:0000313" key="7">
    <source>
        <dbReference type="EMBL" id="KZE31782.1"/>
    </source>
</evidence>
<dbReference type="SUPFAM" id="SSF46785">
    <property type="entry name" value="Winged helix' DNA-binding domain"/>
    <property type="match status" value="1"/>
</dbReference>
<keyword evidence="4" id="KW-0010">Activator</keyword>
<dbReference type="InterPro" id="IPR036390">
    <property type="entry name" value="WH_DNA-bd_sf"/>
</dbReference>
<protein>
    <submittedName>
        <fullName evidence="7">LysR family transcriptional regulator</fullName>
    </submittedName>
</protein>
<dbReference type="InterPro" id="IPR000847">
    <property type="entry name" value="LysR_HTH_N"/>
</dbReference>
<feature type="domain" description="HTH lysR-type" evidence="6">
    <location>
        <begin position="1"/>
        <end position="58"/>
    </location>
</feature>
<dbReference type="AlphaFoldDB" id="A0A165F785"/>
<sequence>MTLTELRYIVAVARERHFGRAAQRCYVSQPTLSIAIKKLEDELGVMLFERGGAEVAVTEIGERIVEQAQRVLEEADAIKRLAGEHQNELVGPLKLGVIFTIGPYLLPKLIPALRVLAPDMPLYLEENYTARLAEMLKRGEVDAIIVADPFDEPGTLAYPLYDEPFVVATPKGHPWEKRAAVKAQELGDEGESVLLLTQGNCFRDQVLASCSELASRQAQHGGLAGMLQGSSLNTIRHMVASGMGITVLPTTSVGANDAALFSVVPFADPTPLRRVMLVTRKQFSRKKAIETLQQAVFRSGLEGVTMLEEEAAGQPS</sequence>
<dbReference type="FunFam" id="1.10.10.10:FF:000001">
    <property type="entry name" value="LysR family transcriptional regulator"/>
    <property type="match status" value="1"/>
</dbReference>
<dbReference type="RefSeq" id="WP_066612599.1">
    <property type="nucleotide sequence ID" value="NZ_LQQU01000023.1"/>
</dbReference>
<dbReference type="GO" id="GO:0003677">
    <property type="term" value="F:DNA binding"/>
    <property type="evidence" value="ECO:0007669"/>
    <property type="project" value="UniProtKB-KW"/>
</dbReference>
<keyword evidence="2" id="KW-0805">Transcription regulation</keyword>
<organism evidence="7 8">
    <name type="scientific">Crenobacter luteus</name>
    <dbReference type="NCBI Taxonomy" id="1452487"/>
    <lineage>
        <taxon>Bacteria</taxon>
        <taxon>Pseudomonadati</taxon>
        <taxon>Pseudomonadota</taxon>
        <taxon>Betaproteobacteria</taxon>
        <taxon>Neisseriales</taxon>
        <taxon>Neisseriaceae</taxon>
        <taxon>Crenobacter</taxon>
    </lineage>
</organism>
<comment type="caution">
    <text evidence="7">The sequence shown here is derived from an EMBL/GenBank/DDBJ whole genome shotgun (WGS) entry which is preliminary data.</text>
</comment>
<dbReference type="Gene3D" id="3.40.190.10">
    <property type="entry name" value="Periplasmic binding protein-like II"/>
    <property type="match status" value="2"/>
</dbReference>
<dbReference type="Proteomes" id="UP000076625">
    <property type="component" value="Unassembled WGS sequence"/>
</dbReference>
<dbReference type="STRING" id="1452487.AVW16_00940"/>
<keyword evidence="8" id="KW-1185">Reference proteome</keyword>
<evidence type="ECO:0000313" key="8">
    <source>
        <dbReference type="Proteomes" id="UP000076625"/>
    </source>
</evidence>
<dbReference type="GO" id="GO:0003700">
    <property type="term" value="F:DNA-binding transcription factor activity"/>
    <property type="evidence" value="ECO:0007669"/>
    <property type="project" value="InterPro"/>
</dbReference>
<evidence type="ECO:0000256" key="3">
    <source>
        <dbReference type="ARBA" id="ARBA00023125"/>
    </source>
</evidence>
<dbReference type="CDD" id="cd08411">
    <property type="entry name" value="PBP2_OxyR"/>
    <property type="match status" value="1"/>
</dbReference>
<dbReference type="PROSITE" id="PS50931">
    <property type="entry name" value="HTH_LYSR"/>
    <property type="match status" value="1"/>
</dbReference>
<evidence type="ECO:0000256" key="4">
    <source>
        <dbReference type="ARBA" id="ARBA00023159"/>
    </source>
</evidence>
<dbReference type="PANTHER" id="PTHR30346:SF26">
    <property type="entry name" value="HYDROGEN PEROXIDE-INDUCIBLE GENES ACTIVATOR"/>
    <property type="match status" value="1"/>
</dbReference>
<dbReference type="PRINTS" id="PR00039">
    <property type="entry name" value="HTHLYSR"/>
</dbReference>
<evidence type="ECO:0000256" key="1">
    <source>
        <dbReference type="ARBA" id="ARBA00009437"/>
    </source>
</evidence>
<dbReference type="Gene3D" id="1.10.10.10">
    <property type="entry name" value="Winged helix-like DNA-binding domain superfamily/Winged helix DNA-binding domain"/>
    <property type="match status" value="1"/>
</dbReference>
<dbReference type="InterPro" id="IPR005119">
    <property type="entry name" value="LysR_subst-bd"/>
</dbReference>
<dbReference type="InterPro" id="IPR036388">
    <property type="entry name" value="WH-like_DNA-bd_sf"/>
</dbReference>
<keyword evidence="5" id="KW-0804">Transcription</keyword>
<proteinExistence type="inferred from homology"/>
<keyword evidence="3" id="KW-0238">DNA-binding</keyword>
<dbReference type="GO" id="GO:0032993">
    <property type="term" value="C:protein-DNA complex"/>
    <property type="evidence" value="ECO:0007669"/>
    <property type="project" value="TreeGrafter"/>
</dbReference>
<dbReference type="Pfam" id="PF00126">
    <property type="entry name" value="HTH_1"/>
    <property type="match status" value="1"/>
</dbReference>
<evidence type="ECO:0000256" key="5">
    <source>
        <dbReference type="ARBA" id="ARBA00023163"/>
    </source>
</evidence>
<dbReference type="EMBL" id="LQQU01000023">
    <property type="protein sequence ID" value="KZE31782.1"/>
    <property type="molecule type" value="Genomic_DNA"/>
</dbReference>
<reference evidence="8" key="1">
    <citation type="submission" date="2016-01" db="EMBL/GenBank/DDBJ databases">
        <title>Draft genome of Chromobacterium sp. F49.</title>
        <authorList>
            <person name="Hong K.W."/>
        </authorList>
    </citation>
    <scope>NUCLEOTIDE SEQUENCE [LARGE SCALE GENOMIC DNA]</scope>
    <source>
        <strain evidence="8">CN10</strain>
    </source>
</reference>
<evidence type="ECO:0000256" key="2">
    <source>
        <dbReference type="ARBA" id="ARBA00023015"/>
    </source>
</evidence>
<dbReference type="OrthoDB" id="9775392at2"/>
<dbReference type="PANTHER" id="PTHR30346">
    <property type="entry name" value="TRANSCRIPTIONAL DUAL REGULATOR HCAR-RELATED"/>
    <property type="match status" value="1"/>
</dbReference>